<dbReference type="EMBL" id="JBCEVZ010000022">
    <property type="protein sequence ID" value="MEL5994714.1"/>
    <property type="molecule type" value="Genomic_DNA"/>
</dbReference>
<protein>
    <submittedName>
        <fullName evidence="1">Uncharacterized protein</fullName>
    </submittedName>
</protein>
<reference evidence="1 2" key="1">
    <citation type="journal article" date="2018" name="Arch. Microbiol.">
        <title>Hymenobacter segetis sp. nov., isolated from soil.</title>
        <authorList>
            <person name="Ten L.N."/>
            <person name="Lim S.J."/>
            <person name="Kim B.O."/>
            <person name="Kang I.K."/>
            <person name="Jung H.Y."/>
        </authorList>
    </citation>
    <scope>NUCLEOTIDE SEQUENCE [LARGE SCALE GENOMIC DNA]</scope>
    <source>
        <strain evidence="1 2">S7-3-11</strain>
    </source>
</reference>
<evidence type="ECO:0000313" key="1">
    <source>
        <dbReference type="EMBL" id="MEL5994714.1"/>
    </source>
</evidence>
<accession>A0ABU9LXK2</accession>
<organism evidence="1 2">
    <name type="scientific">Hymenobacter segetis</name>
    <dbReference type="NCBI Taxonomy" id="2025509"/>
    <lineage>
        <taxon>Bacteria</taxon>
        <taxon>Pseudomonadati</taxon>
        <taxon>Bacteroidota</taxon>
        <taxon>Cytophagia</taxon>
        <taxon>Cytophagales</taxon>
        <taxon>Hymenobacteraceae</taxon>
        <taxon>Hymenobacter</taxon>
    </lineage>
</organism>
<name>A0ABU9LXK2_9BACT</name>
<comment type="caution">
    <text evidence="1">The sequence shown here is derived from an EMBL/GenBank/DDBJ whole genome shotgun (WGS) entry which is preliminary data.</text>
</comment>
<sequence length="209" mass="23003">MLGHAQAHQPALFRETTLPEPGSPRWFRLNRALSYCVRRKGDKLVTSLGKDARTTQLRIAGGELRGADYGEFGGRLVFQPTDKKATPVAIKQGNVRLLFQRDGTVYFIEGMAHLSSSSGALYQLTGTSPGFGYTKLADFADAPEAFWVENNTVYIAQSRGFAVVQQTFWGGLYPNSVAVFGDTVYVGMRGGYAQLVLASKQLKFFQHLP</sequence>
<proteinExistence type="predicted"/>
<gene>
    <name evidence="1" type="ORF">AAFH49_10885</name>
</gene>
<keyword evidence="2" id="KW-1185">Reference proteome</keyword>
<dbReference type="Proteomes" id="UP001479606">
    <property type="component" value="Unassembled WGS sequence"/>
</dbReference>
<evidence type="ECO:0000313" key="2">
    <source>
        <dbReference type="Proteomes" id="UP001479606"/>
    </source>
</evidence>
<dbReference type="RefSeq" id="WP_342298034.1">
    <property type="nucleotide sequence ID" value="NZ_JBCEVZ010000022.1"/>
</dbReference>